<dbReference type="Pfam" id="PF01048">
    <property type="entry name" value="PNP_UDP_1"/>
    <property type="match status" value="1"/>
</dbReference>
<dbReference type="PROSITE" id="PS01232">
    <property type="entry name" value="PNP_UDP_1"/>
    <property type="match status" value="1"/>
</dbReference>
<dbReference type="InterPro" id="IPR000845">
    <property type="entry name" value="Nucleoside_phosphorylase_d"/>
</dbReference>
<protein>
    <recommendedName>
        <fullName evidence="3">Uridine phosphorylase</fullName>
        <ecNumber evidence="2">2.4.2.3</ecNumber>
    </recommendedName>
</protein>
<reference evidence="8 9" key="1">
    <citation type="submission" date="2018-07" db="EMBL/GenBank/DDBJ databases">
        <title>Complete genome sequence of Spiroplasma alleghenense PLHS-1 (ATCC 51752).</title>
        <authorList>
            <person name="Chou L."/>
            <person name="Lee T.-Y."/>
            <person name="Tsai Y.-M."/>
            <person name="Kuo C.-H."/>
        </authorList>
    </citation>
    <scope>NUCLEOTIDE SEQUENCE [LARGE SCALE GENOMIC DNA]</scope>
    <source>
        <strain evidence="8 9">PLHS-1</strain>
    </source>
</reference>
<evidence type="ECO:0000256" key="3">
    <source>
        <dbReference type="ARBA" id="ARBA00021980"/>
    </source>
</evidence>
<organism evidence="8 9">
    <name type="scientific">Spiroplasma alleghenense</name>
    <dbReference type="NCBI Taxonomy" id="216931"/>
    <lineage>
        <taxon>Bacteria</taxon>
        <taxon>Bacillati</taxon>
        <taxon>Mycoplasmatota</taxon>
        <taxon>Mollicutes</taxon>
        <taxon>Entomoplasmatales</taxon>
        <taxon>Spiroplasmataceae</taxon>
        <taxon>Spiroplasma</taxon>
    </lineage>
</organism>
<dbReference type="GO" id="GO:0005829">
    <property type="term" value="C:cytosol"/>
    <property type="evidence" value="ECO:0007669"/>
    <property type="project" value="TreeGrafter"/>
</dbReference>
<dbReference type="SUPFAM" id="SSF53167">
    <property type="entry name" value="Purine and uridine phosphorylases"/>
    <property type="match status" value="1"/>
</dbReference>
<feature type="domain" description="Nucleoside phosphorylase" evidence="7">
    <location>
        <begin position="14"/>
        <end position="233"/>
    </location>
</feature>
<dbReference type="AlphaFoldDB" id="A0A345Z2E2"/>
<dbReference type="Proteomes" id="UP000254792">
    <property type="component" value="Chromosome"/>
</dbReference>
<keyword evidence="5" id="KW-0808">Transferase</keyword>
<evidence type="ECO:0000256" key="4">
    <source>
        <dbReference type="ARBA" id="ARBA00022676"/>
    </source>
</evidence>
<dbReference type="EMBL" id="CP031376">
    <property type="protein sequence ID" value="AXK50771.1"/>
    <property type="molecule type" value="Genomic_DNA"/>
</dbReference>
<evidence type="ECO:0000256" key="1">
    <source>
        <dbReference type="ARBA" id="ARBA00010456"/>
    </source>
</evidence>
<keyword evidence="9" id="KW-1185">Reference proteome</keyword>
<evidence type="ECO:0000259" key="7">
    <source>
        <dbReference type="Pfam" id="PF01048"/>
    </source>
</evidence>
<evidence type="ECO:0000256" key="2">
    <source>
        <dbReference type="ARBA" id="ARBA00011888"/>
    </source>
</evidence>
<dbReference type="PANTHER" id="PTHR43691:SF11">
    <property type="entry name" value="FI09636P-RELATED"/>
    <property type="match status" value="1"/>
</dbReference>
<dbReference type="NCBIfam" id="NF004489">
    <property type="entry name" value="PRK05819.1"/>
    <property type="match status" value="1"/>
</dbReference>
<dbReference type="InterPro" id="IPR004402">
    <property type="entry name" value="DeoD-type"/>
</dbReference>
<proteinExistence type="inferred from homology"/>
<comment type="similarity">
    <text evidence="1">Belongs to the PNP/UDP phosphorylase family.</text>
</comment>
<sequence length="234" mass="25977">MTPHIEAKKDEIAKVVIMPGDPLRAEVIAKKFLTDYKLVNKVRNMFMFTGFYKGTKVTIAGSGMGCASIGIYSYELYKFYDVDHIIRVGSAGAYNEKLKVYDIVNTKEAFGESPYPKLAAGLDTNLVPSTTKLYDLINKTAAENNLSVHEGKVHSSDVFYRKTDSMAFAKENNLDCVEMESLALFANAVETKKSAACLLTISDSFVTKEVTTAEERQNNFMDMIKIALETATKL</sequence>
<dbReference type="GO" id="GO:0004731">
    <property type="term" value="F:purine-nucleoside phosphorylase activity"/>
    <property type="evidence" value="ECO:0007669"/>
    <property type="project" value="InterPro"/>
</dbReference>
<evidence type="ECO:0000313" key="8">
    <source>
        <dbReference type="EMBL" id="AXK50771.1"/>
    </source>
</evidence>
<dbReference type="InterPro" id="IPR035994">
    <property type="entry name" value="Nucleoside_phosphorylase_sf"/>
</dbReference>
<dbReference type="InterPro" id="IPR018016">
    <property type="entry name" value="Nucleoside_phosphorylase_CS"/>
</dbReference>
<dbReference type="KEGG" id="salx:SALLE_v1c00950"/>
<dbReference type="NCBIfam" id="TIGR00107">
    <property type="entry name" value="deoD"/>
    <property type="match status" value="1"/>
</dbReference>
<evidence type="ECO:0000256" key="6">
    <source>
        <dbReference type="ARBA" id="ARBA00048447"/>
    </source>
</evidence>
<dbReference type="GO" id="GO:0004850">
    <property type="term" value="F:uridine phosphorylase activity"/>
    <property type="evidence" value="ECO:0007669"/>
    <property type="project" value="UniProtKB-EC"/>
</dbReference>
<dbReference type="RefSeq" id="WP_115557700.1">
    <property type="nucleotide sequence ID" value="NZ_CP031376.1"/>
</dbReference>
<dbReference type="EC" id="2.4.2.3" evidence="2"/>
<comment type="catalytic activity">
    <reaction evidence="6">
        <text>uridine + phosphate = alpha-D-ribose 1-phosphate + uracil</text>
        <dbReference type="Rhea" id="RHEA:24388"/>
        <dbReference type="ChEBI" id="CHEBI:16704"/>
        <dbReference type="ChEBI" id="CHEBI:17568"/>
        <dbReference type="ChEBI" id="CHEBI:43474"/>
        <dbReference type="ChEBI" id="CHEBI:57720"/>
        <dbReference type="EC" id="2.4.2.3"/>
    </reaction>
</comment>
<dbReference type="OrthoDB" id="9782889at2"/>
<keyword evidence="4" id="KW-0328">Glycosyltransferase</keyword>
<dbReference type="CDD" id="cd09006">
    <property type="entry name" value="PNP_EcPNPI-like"/>
    <property type="match status" value="1"/>
</dbReference>
<dbReference type="Gene3D" id="3.40.50.1580">
    <property type="entry name" value="Nucleoside phosphorylase domain"/>
    <property type="match status" value="1"/>
</dbReference>
<dbReference type="PANTHER" id="PTHR43691">
    <property type="entry name" value="URIDINE PHOSPHORYLASE"/>
    <property type="match status" value="1"/>
</dbReference>
<name>A0A345Z2E2_9MOLU</name>
<accession>A0A345Z2E2</accession>
<evidence type="ECO:0000256" key="5">
    <source>
        <dbReference type="ARBA" id="ARBA00022679"/>
    </source>
</evidence>
<evidence type="ECO:0000313" key="9">
    <source>
        <dbReference type="Proteomes" id="UP000254792"/>
    </source>
</evidence>
<gene>
    <name evidence="8" type="primary">deoD</name>
    <name evidence="8" type="ORF">SALLE_v1c00950</name>
</gene>
<dbReference type="GO" id="GO:0006152">
    <property type="term" value="P:purine nucleoside catabolic process"/>
    <property type="evidence" value="ECO:0007669"/>
    <property type="project" value="TreeGrafter"/>
</dbReference>